<evidence type="ECO:0000256" key="1">
    <source>
        <dbReference type="SAM" id="MobiDB-lite"/>
    </source>
</evidence>
<gene>
    <name evidence="2" type="ORF">WOLCODRAFT_163544</name>
</gene>
<keyword evidence="3" id="KW-1185">Reference proteome</keyword>
<protein>
    <submittedName>
        <fullName evidence="2">Uncharacterized protein</fullName>
    </submittedName>
</protein>
<dbReference type="STRING" id="742152.A0A2H3JTB0"/>
<name>A0A2H3JTB0_WOLCO</name>
<dbReference type="Proteomes" id="UP000218811">
    <property type="component" value="Unassembled WGS sequence"/>
</dbReference>
<dbReference type="OMA" id="SPCIMCL"/>
<evidence type="ECO:0000313" key="3">
    <source>
        <dbReference type="Proteomes" id="UP000218811"/>
    </source>
</evidence>
<dbReference type="AlphaFoldDB" id="A0A2H3JTB0"/>
<dbReference type="EMBL" id="KB468124">
    <property type="protein sequence ID" value="PCH42129.1"/>
    <property type="molecule type" value="Genomic_DNA"/>
</dbReference>
<reference evidence="2 3" key="1">
    <citation type="journal article" date="2012" name="Science">
        <title>The Paleozoic origin of enzymatic lignin decomposition reconstructed from 31 fungal genomes.</title>
        <authorList>
            <person name="Floudas D."/>
            <person name="Binder M."/>
            <person name="Riley R."/>
            <person name="Barry K."/>
            <person name="Blanchette R.A."/>
            <person name="Henrissat B."/>
            <person name="Martinez A.T."/>
            <person name="Otillar R."/>
            <person name="Spatafora J.W."/>
            <person name="Yadav J.S."/>
            <person name="Aerts A."/>
            <person name="Benoit I."/>
            <person name="Boyd A."/>
            <person name="Carlson A."/>
            <person name="Copeland A."/>
            <person name="Coutinho P.M."/>
            <person name="de Vries R.P."/>
            <person name="Ferreira P."/>
            <person name="Findley K."/>
            <person name="Foster B."/>
            <person name="Gaskell J."/>
            <person name="Glotzer D."/>
            <person name="Gorecki P."/>
            <person name="Heitman J."/>
            <person name="Hesse C."/>
            <person name="Hori C."/>
            <person name="Igarashi K."/>
            <person name="Jurgens J.A."/>
            <person name="Kallen N."/>
            <person name="Kersten P."/>
            <person name="Kohler A."/>
            <person name="Kuees U."/>
            <person name="Kumar T.K.A."/>
            <person name="Kuo A."/>
            <person name="LaButti K."/>
            <person name="Larrondo L.F."/>
            <person name="Lindquist E."/>
            <person name="Ling A."/>
            <person name="Lombard V."/>
            <person name="Lucas S."/>
            <person name="Lundell T."/>
            <person name="Martin R."/>
            <person name="McLaughlin D.J."/>
            <person name="Morgenstern I."/>
            <person name="Morin E."/>
            <person name="Murat C."/>
            <person name="Nagy L.G."/>
            <person name="Nolan M."/>
            <person name="Ohm R.A."/>
            <person name="Patyshakuliyeva A."/>
            <person name="Rokas A."/>
            <person name="Ruiz-Duenas F.J."/>
            <person name="Sabat G."/>
            <person name="Salamov A."/>
            <person name="Samejima M."/>
            <person name="Schmutz J."/>
            <person name="Slot J.C."/>
            <person name="St John F."/>
            <person name="Stenlid J."/>
            <person name="Sun H."/>
            <person name="Sun S."/>
            <person name="Syed K."/>
            <person name="Tsang A."/>
            <person name="Wiebenga A."/>
            <person name="Young D."/>
            <person name="Pisabarro A."/>
            <person name="Eastwood D.C."/>
            <person name="Martin F."/>
            <person name="Cullen D."/>
            <person name="Grigoriev I.V."/>
            <person name="Hibbett D.S."/>
        </authorList>
    </citation>
    <scope>NUCLEOTIDE SEQUENCE [LARGE SCALE GENOMIC DNA]</scope>
    <source>
        <strain evidence="2 3">MD-104</strain>
    </source>
</reference>
<dbReference type="OrthoDB" id="3171385at2759"/>
<sequence length="255" mass="26371">MSTTVVNNTLCDFCQQKPKFGGHPYCGKTCAAQAAAIQTDLCIHCKQRPKFAGHDYCGKKCAAQAQAQKKPLATSTNQAGPGGTVVPSRQQSAAAAAPPAPPPASAPPTKGLQSTVSQLRQSAISQIAKIQPSAGSQQATVSQKAKVAAGAAPAPPSNGPNVQSQQPLGAFPATAPQPPPSAANQPPSLCKIPGCTEYVHVNPDGSQTSEYCSRRHRQEAVASGLAEACIMCREMPQSTVDYFCSRACREASMGK</sequence>
<accession>A0A2H3JTB0</accession>
<organism evidence="2 3">
    <name type="scientific">Wolfiporia cocos (strain MD-104)</name>
    <name type="common">Brown rot fungus</name>
    <dbReference type="NCBI Taxonomy" id="742152"/>
    <lineage>
        <taxon>Eukaryota</taxon>
        <taxon>Fungi</taxon>
        <taxon>Dikarya</taxon>
        <taxon>Basidiomycota</taxon>
        <taxon>Agaricomycotina</taxon>
        <taxon>Agaricomycetes</taxon>
        <taxon>Polyporales</taxon>
        <taxon>Phaeolaceae</taxon>
        <taxon>Wolfiporia</taxon>
    </lineage>
</organism>
<proteinExistence type="predicted"/>
<evidence type="ECO:0000313" key="2">
    <source>
        <dbReference type="EMBL" id="PCH42129.1"/>
    </source>
</evidence>
<feature type="region of interest" description="Disordered" evidence="1">
    <location>
        <begin position="146"/>
        <end position="187"/>
    </location>
</feature>
<feature type="region of interest" description="Disordered" evidence="1">
    <location>
        <begin position="72"/>
        <end position="118"/>
    </location>
</feature>